<evidence type="ECO:0000313" key="2">
    <source>
        <dbReference type="EMBL" id="KMK11820.1"/>
    </source>
</evidence>
<evidence type="ECO:0000256" key="1">
    <source>
        <dbReference type="ARBA" id="ARBA00023172"/>
    </source>
</evidence>
<sequence>MMAKFSVKKTDREIAKRQAANVMKILQADVFRSVGTVRNYQAALTRIALYFRINGGINLQDVTPEMATVYFHQRAAAVGQKSLDMERQALQAMMIHLTQELPSGEVLEVVHSLKEKELSSRSYTSEQIFLISSHQSDKNGLATLIAYNAGLRSHELFTICELQQRQPNIRPVSAKKFMGRSGKAYTVQGKGGLIREIRLSTDLAENLETTRLPEPIKITDRGVHYDQFYAIAAGQSWSRSFSTASTRTLGWSAGSHGTRHSYAQERMEELQSLGCHYAEALEIVSQELGHFRPEITEVYLR</sequence>
<dbReference type="RefSeq" id="WP_016808127.1">
    <property type="nucleotide sequence ID" value="NZ_LDZF01000024.1"/>
</dbReference>
<proteinExistence type="predicted"/>
<comment type="caution">
    <text evidence="2">The sequence shown here is derived from an EMBL/GenBank/DDBJ whole genome shotgun (WGS) entry which is preliminary data.</text>
</comment>
<dbReference type="Proteomes" id="UP000036196">
    <property type="component" value="Unassembled WGS sequence"/>
</dbReference>
<dbReference type="EMBL" id="LDZF01000024">
    <property type="protein sequence ID" value="KMK11820.1"/>
    <property type="molecule type" value="Genomic_DNA"/>
</dbReference>
<dbReference type="GO" id="GO:0006310">
    <property type="term" value="P:DNA recombination"/>
    <property type="evidence" value="ECO:0007669"/>
    <property type="project" value="UniProtKB-KW"/>
</dbReference>
<protein>
    <submittedName>
        <fullName evidence="2">Integrase</fullName>
    </submittedName>
</protein>
<dbReference type="InterPro" id="IPR011010">
    <property type="entry name" value="DNA_brk_join_enz"/>
</dbReference>
<gene>
    <name evidence="2" type="ORF">ABW06_19465</name>
</gene>
<dbReference type="AlphaFoldDB" id="A0A0J5KZ57"/>
<keyword evidence="1" id="KW-0233">DNA recombination</keyword>
<name>A0A0J5KZ57_PLUGE</name>
<dbReference type="Gene3D" id="1.10.443.10">
    <property type="entry name" value="Intergrase catalytic core"/>
    <property type="match status" value="1"/>
</dbReference>
<organism evidence="2 3">
    <name type="scientific">Pluralibacter gergoviae</name>
    <name type="common">Enterobacter gergoviae</name>
    <dbReference type="NCBI Taxonomy" id="61647"/>
    <lineage>
        <taxon>Bacteria</taxon>
        <taxon>Pseudomonadati</taxon>
        <taxon>Pseudomonadota</taxon>
        <taxon>Gammaproteobacteria</taxon>
        <taxon>Enterobacterales</taxon>
        <taxon>Enterobacteriaceae</taxon>
        <taxon>Pluralibacter</taxon>
    </lineage>
</organism>
<reference evidence="2 3" key="1">
    <citation type="submission" date="2015-05" db="EMBL/GenBank/DDBJ databases">
        <title>Genome sequences of Pluralibacter gergoviae.</title>
        <authorList>
            <person name="Greninger A.L."/>
            <person name="Miller S."/>
        </authorList>
    </citation>
    <scope>NUCLEOTIDE SEQUENCE [LARGE SCALE GENOMIC DNA]</scope>
    <source>
        <strain evidence="2 3">JS81F13</strain>
    </source>
</reference>
<dbReference type="SUPFAM" id="SSF56349">
    <property type="entry name" value="DNA breaking-rejoining enzymes"/>
    <property type="match status" value="1"/>
</dbReference>
<dbReference type="PATRIC" id="fig|61647.15.peg.2446"/>
<accession>A0A0J5KZ57</accession>
<dbReference type="GO" id="GO:0015074">
    <property type="term" value="P:DNA integration"/>
    <property type="evidence" value="ECO:0007669"/>
    <property type="project" value="InterPro"/>
</dbReference>
<dbReference type="GO" id="GO:0003677">
    <property type="term" value="F:DNA binding"/>
    <property type="evidence" value="ECO:0007669"/>
    <property type="project" value="InterPro"/>
</dbReference>
<dbReference type="InterPro" id="IPR013762">
    <property type="entry name" value="Integrase-like_cat_sf"/>
</dbReference>
<evidence type="ECO:0000313" key="3">
    <source>
        <dbReference type="Proteomes" id="UP000036196"/>
    </source>
</evidence>
<keyword evidence="3" id="KW-1185">Reference proteome</keyword>